<comment type="caution">
    <text evidence="3">The sequence shown here is derived from an EMBL/GenBank/DDBJ whole genome shotgun (WGS) entry which is preliminary data.</text>
</comment>
<evidence type="ECO:0000313" key="4">
    <source>
        <dbReference type="Proteomes" id="UP001295740"/>
    </source>
</evidence>
<feature type="region of interest" description="Disordered" evidence="1">
    <location>
        <begin position="1"/>
        <end position="29"/>
    </location>
</feature>
<feature type="domain" description="2EXR" evidence="2">
    <location>
        <begin position="37"/>
        <end position="126"/>
    </location>
</feature>
<evidence type="ECO:0000313" key="3">
    <source>
        <dbReference type="EMBL" id="CAJ2512551.1"/>
    </source>
</evidence>
<dbReference type="Pfam" id="PF20150">
    <property type="entry name" value="2EXR"/>
    <property type="match status" value="1"/>
</dbReference>
<dbReference type="InterPro" id="IPR045518">
    <property type="entry name" value="2EXR"/>
</dbReference>
<evidence type="ECO:0000256" key="1">
    <source>
        <dbReference type="SAM" id="MobiDB-lite"/>
    </source>
</evidence>
<sequence length="374" mass="42634">MTPEPMSLSQASIESSDDDSDSLSSSLTSSDALPSFRFNELPPEIRHQIWRAVVPSAGINFFNVHCFPNDHPGTNRSTSPPRLYLDLRRLDIGDDDETVSQYDPSAWQSRSILSRTCHEARTLCAIPESKVAIITVTRPRRGLFIRAGDGQLRKLTPLNDPRIKLSYSELSHEQELVKPEPQISRKIQVHADDILCLSLENCSFNLPNAEHPLMRDDLDDSRYLTYDYDNDEDMGWVFDPILKPCLPSVIPIDRYCVSMARSSRPTLSSVRDVVAGLLYMWAPSTQWEEKQELLLIMFDAATQEPGERGLDELTPAGEVFWDRFGDCYVPLPWDSTLLRAKYRLTKVWPETNDIRDRYLRSALLQSPKRPASSF</sequence>
<reference evidence="3" key="1">
    <citation type="submission" date="2023-10" db="EMBL/GenBank/DDBJ databases">
        <authorList>
            <person name="Hackl T."/>
        </authorList>
    </citation>
    <scope>NUCLEOTIDE SEQUENCE</scope>
</reference>
<name>A0AAI8VR50_9PEZI</name>
<proteinExistence type="predicted"/>
<dbReference type="EMBL" id="CAUWAG010000019">
    <property type="protein sequence ID" value="CAJ2512551.1"/>
    <property type="molecule type" value="Genomic_DNA"/>
</dbReference>
<accession>A0AAI8VR50</accession>
<protein>
    <submittedName>
        <fullName evidence="3">Uu.00g055660.m01.CDS01</fullName>
    </submittedName>
</protein>
<dbReference type="Proteomes" id="UP001295740">
    <property type="component" value="Unassembled WGS sequence"/>
</dbReference>
<evidence type="ECO:0000259" key="2">
    <source>
        <dbReference type="Pfam" id="PF20150"/>
    </source>
</evidence>
<organism evidence="3 4">
    <name type="scientific">Anthostomella pinea</name>
    <dbReference type="NCBI Taxonomy" id="933095"/>
    <lineage>
        <taxon>Eukaryota</taxon>
        <taxon>Fungi</taxon>
        <taxon>Dikarya</taxon>
        <taxon>Ascomycota</taxon>
        <taxon>Pezizomycotina</taxon>
        <taxon>Sordariomycetes</taxon>
        <taxon>Xylariomycetidae</taxon>
        <taxon>Xylariales</taxon>
        <taxon>Xylariaceae</taxon>
        <taxon>Anthostomella</taxon>
    </lineage>
</organism>
<gene>
    <name evidence="3" type="ORF">KHLLAP_LOCUS13019</name>
</gene>
<keyword evidence="4" id="KW-1185">Reference proteome</keyword>
<dbReference type="AlphaFoldDB" id="A0AAI8VR50"/>